<dbReference type="PANTHER" id="PTHR45749:SF37">
    <property type="entry name" value="OS05G0311600 PROTEIN"/>
    <property type="match status" value="1"/>
</dbReference>
<gene>
    <name evidence="2" type="ORF">PHYPO_G00239520</name>
</gene>
<accession>A0A5N5NE20</accession>
<feature type="domain" description="HAT C-terminal dimerisation" evidence="1">
    <location>
        <begin position="24"/>
        <end position="72"/>
    </location>
</feature>
<dbReference type="InterPro" id="IPR008906">
    <property type="entry name" value="HATC_C_dom"/>
</dbReference>
<dbReference type="EMBL" id="VFJC01000010">
    <property type="protein sequence ID" value="KAB5565298.1"/>
    <property type="molecule type" value="Genomic_DNA"/>
</dbReference>
<dbReference type="AlphaFoldDB" id="A0A5N5NE20"/>
<dbReference type="InterPro" id="IPR012337">
    <property type="entry name" value="RNaseH-like_sf"/>
</dbReference>
<proteinExistence type="predicted"/>
<dbReference type="SUPFAM" id="SSF53098">
    <property type="entry name" value="Ribonuclease H-like"/>
    <property type="match status" value="1"/>
</dbReference>
<dbReference type="Pfam" id="PF05699">
    <property type="entry name" value="Dimer_Tnp_hAT"/>
    <property type="match status" value="1"/>
</dbReference>
<dbReference type="PANTHER" id="PTHR45749">
    <property type="match status" value="1"/>
</dbReference>
<name>A0A5N5NE20_PANHP</name>
<keyword evidence="3" id="KW-1185">Reference proteome</keyword>
<dbReference type="Proteomes" id="UP000327468">
    <property type="component" value="Chromosome 9"/>
</dbReference>
<protein>
    <recommendedName>
        <fullName evidence="1">HAT C-terminal dimerisation domain-containing protein</fullName>
    </recommendedName>
</protein>
<evidence type="ECO:0000313" key="2">
    <source>
        <dbReference type="EMBL" id="KAB5565298.1"/>
    </source>
</evidence>
<sequence>MRSKLQRSLGSWINFECLSAAHPIRLATAVLHIPVSTAACEHTFSTLKLVKSYLRSTMNDDGLSHLGVLSVESRRAKSLNLDEFVNFFALNHNNHRIQLM</sequence>
<dbReference type="GO" id="GO:0046983">
    <property type="term" value="F:protein dimerization activity"/>
    <property type="evidence" value="ECO:0007669"/>
    <property type="project" value="InterPro"/>
</dbReference>
<organism evidence="2 3">
    <name type="scientific">Pangasianodon hypophthalmus</name>
    <name type="common">Striped catfish</name>
    <name type="synonym">Helicophagus hypophthalmus</name>
    <dbReference type="NCBI Taxonomy" id="310915"/>
    <lineage>
        <taxon>Eukaryota</taxon>
        <taxon>Metazoa</taxon>
        <taxon>Chordata</taxon>
        <taxon>Craniata</taxon>
        <taxon>Vertebrata</taxon>
        <taxon>Euteleostomi</taxon>
        <taxon>Actinopterygii</taxon>
        <taxon>Neopterygii</taxon>
        <taxon>Teleostei</taxon>
        <taxon>Ostariophysi</taxon>
        <taxon>Siluriformes</taxon>
        <taxon>Pangasiidae</taxon>
        <taxon>Pangasianodon</taxon>
    </lineage>
</organism>
<evidence type="ECO:0000259" key="1">
    <source>
        <dbReference type="Pfam" id="PF05699"/>
    </source>
</evidence>
<comment type="caution">
    <text evidence="2">The sequence shown here is derived from an EMBL/GenBank/DDBJ whole genome shotgun (WGS) entry which is preliminary data.</text>
</comment>
<evidence type="ECO:0000313" key="3">
    <source>
        <dbReference type="Proteomes" id="UP000327468"/>
    </source>
</evidence>
<reference evidence="2 3" key="1">
    <citation type="submission" date="2019-06" db="EMBL/GenBank/DDBJ databases">
        <title>A chromosome-scale genome assembly of the striped catfish, Pangasianodon hypophthalmus.</title>
        <authorList>
            <person name="Wen M."/>
            <person name="Zahm M."/>
            <person name="Roques C."/>
            <person name="Cabau C."/>
            <person name="Klopp C."/>
            <person name="Donnadieu C."/>
            <person name="Jouanno E."/>
            <person name="Avarre J.-C."/>
            <person name="Campet M."/>
            <person name="Ha T.T.T."/>
            <person name="Dugue R."/>
            <person name="Lampietro C."/>
            <person name="Louis A."/>
            <person name="Herpin A."/>
            <person name="Echchiki A."/>
            <person name="Berthelot C."/>
            <person name="Parey E."/>
            <person name="Roest-Crollius H."/>
            <person name="Braasch I."/>
            <person name="Postlethwait J."/>
            <person name="Bobe J."/>
            <person name="Montfort J."/>
            <person name="Bouchez O."/>
            <person name="Begum T."/>
            <person name="Schartl M."/>
            <person name="Guiguen Y."/>
        </authorList>
    </citation>
    <scope>NUCLEOTIDE SEQUENCE [LARGE SCALE GENOMIC DNA]</scope>
    <source>
        <strain evidence="2 3">Indonesia</strain>
        <tissue evidence="2">Blood</tissue>
    </source>
</reference>